<gene>
    <name evidence="2" type="ORF">JL106_13075</name>
</gene>
<dbReference type="GO" id="GO:0003677">
    <property type="term" value="F:DNA binding"/>
    <property type="evidence" value="ECO:0007669"/>
    <property type="project" value="InterPro"/>
</dbReference>
<accession>A0A938YCP1</accession>
<dbReference type="Pfam" id="PF12728">
    <property type="entry name" value="HTH_17"/>
    <property type="match status" value="1"/>
</dbReference>
<sequence>MTNERFLTLTDVAEILNISMSQTYALVRSGELMGIQIGGRNQWRVERSKLEDYIEAAYRRAAQAINDLPAEMPSELRS</sequence>
<dbReference type="EMBL" id="JAERWK010000016">
    <property type="protein sequence ID" value="MBM9468212.1"/>
    <property type="molecule type" value="Genomic_DNA"/>
</dbReference>
<dbReference type="RefSeq" id="WP_205261152.1">
    <property type="nucleotide sequence ID" value="NZ_JAERWK010000016.1"/>
</dbReference>
<reference evidence="2" key="1">
    <citation type="submission" date="2021-01" db="EMBL/GenBank/DDBJ databases">
        <title>YIM 132084 draft genome.</title>
        <authorList>
            <person name="An D."/>
        </authorList>
    </citation>
    <scope>NUCLEOTIDE SEQUENCE</scope>
    <source>
        <strain evidence="2">YIM 132084</strain>
    </source>
</reference>
<protein>
    <submittedName>
        <fullName evidence="2">Helix-turn-helix domain-containing protein</fullName>
    </submittedName>
</protein>
<feature type="domain" description="Helix-turn-helix" evidence="1">
    <location>
        <begin position="6"/>
        <end position="56"/>
    </location>
</feature>
<dbReference type="InterPro" id="IPR041657">
    <property type="entry name" value="HTH_17"/>
</dbReference>
<dbReference type="Proteomes" id="UP000663792">
    <property type="component" value="Unassembled WGS sequence"/>
</dbReference>
<organism evidence="2 3">
    <name type="scientific">Nakamurella leprariae</name>
    <dbReference type="NCBI Taxonomy" id="2803911"/>
    <lineage>
        <taxon>Bacteria</taxon>
        <taxon>Bacillati</taxon>
        <taxon>Actinomycetota</taxon>
        <taxon>Actinomycetes</taxon>
        <taxon>Nakamurellales</taxon>
        <taxon>Nakamurellaceae</taxon>
        <taxon>Nakamurella</taxon>
    </lineage>
</organism>
<dbReference type="InterPro" id="IPR010093">
    <property type="entry name" value="SinI_DNA-bd"/>
</dbReference>
<dbReference type="NCBIfam" id="TIGR01764">
    <property type="entry name" value="excise"/>
    <property type="match status" value="1"/>
</dbReference>
<comment type="caution">
    <text evidence="2">The sequence shown here is derived from an EMBL/GenBank/DDBJ whole genome shotgun (WGS) entry which is preliminary data.</text>
</comment>
<evidence type="ECO:0000259" key="1">
    <source>
        <dbReference type="Pfam" id="PF12728"/>
    </source>
</evidence>
<name>A0A938YCP1_9ACTN</name>
<evidence type="ECO:0000313" key="2">
    <source>
        <dbReference type="EMBL" id="MBM9468212.1"/>
    </source>
</evidence>
<proteinExistence type="predicted"/>
<keyword evidence="3" id="KW-1185">Reference proteome</keyword>
<evidence type="ECO:0000313" key="3">
    <source>
        <dbReference type="Proteomes" id="UP000663792"/>
    </source>
</evidence>
<dbReference type="AlphaFoldDB" id="A0A938YCP1"/>